<keyword evidence="2" id="KW-0732">Signal</keyword>
<feature type="chain" id="PRO_5040131303" evidence="2">
    <location>
        <begin position="19"/>
        <end position="341"/>
    </location>
</feature>
<dbReference type="EMBL" id="JAAAJB010000600">
    <property type="protein sequence ID" value="KAG0253217.1"/>
    <property type="molecule type" value="Genomic_DNA"/>
</dbReference>
<feature type="compositionally biased region" description="Basic residues" evidence="1">
    <location>
        <begin position="219"/>
        <end position="244"/>
    </location>
</feature>
<dbReference type="Proteomes" id="UP000807716">
    <property type="component" value="Unassembled WGS sequence"/>
</dbReference>
<evidence type="ECO:0000256" key="1">
    <source>
        <dbReference type="SAM" id="MobiDB-lite"/>
    </source>
</evidence>
<name>A0A9P6PUN2_9FUNG</name>
<comment type="caution">
    <text evidence="3">The sequence shown here is derived from an EMBL/GenBank/DDBJ whole genome shotgun (WGS) entry which is preliminary data.</text>
</comment>
<gene>
    <name evidence="3" type="ORF">DFQ27_007604</name>
</gene>
<reference evidence="3" key="1">
    <citation type="journal article" date="2020" name="Fungal Divers.">
        <title>Resolving the Mortierellaceae phylogeny through synthesis of multi-gene phylogenetics and phylogenomics.</title>
        <authorList>
            <person name="Vandepol N."/>
            <person name="Liber J."/>
            <person name="Desiro A."/>
            <person name="Na H."/>
            <person name="Kennedy M."/>
            <person name="Barry K."/>
            <person name="Grigoriev I.V."/>
            <person name="Miller A.N."/>
            <person name="O'Donnell K."/>
            <person name="Stajich J.E."/>
            <person name="Bonito G."/>
        </authorList>
    </citation>
    <scope>NUCLEOTIDE SEQUENCE</scope>
    <source>
        <strain evidence="3">BC1065</strain>
    </source>
</reference>
<sequence length="341" mass="38302">MRLSTGIVLLASAALALAQDAVVSLGVVHGFDYSDPNAEPLEVFKQSRNHLIAVASILQFQGKVAHYTPHKQLPAKSTKAFKTFEEGVETSPLWALQATYAKWPALKKGGLDDLQQAIAKTLPHHEYRDYIARHLTDMVPTVVHDPSLKRWALSIVAVRKIMYPDDAIIVGFGKLVLDLELTKDNEGEGGNDDDGDDDDDGGDGNGDGDEGQGFFIFDKHKHKKNNDHDHNKNKKKKNKDHHKKKDGDPKKKWKVTVPTQVADLDLTEYKVDRKALVNNAESLANQITLVTLEEFIDFFTSPADEGEDTPPTYYDFADDEYQQRQQQSISCRRPRRLPLLY</sequence>
<evidence type="ECO:0000256" key="2">
    <source>
        <dbReference type="SAM" id="SignalP"/>
    </source>
</evidence>
<dbReference type="OrthoDB" id="2441166at2759"/>
<evidence type="ECO:0000313" key="3">
    <source>
        <dbReference type="EMBL" id="KAG0253217.1"/>
    </source>
</evidence>
<proteinExistence type="predicted"/>
<keyword evidence="4" id="KW-1185">Reference proteome</keyword>
<protein>
    <submittedName>
        <fullName evidence="3">Uncharacterized protein</fullName>
    </submittedName>
</protein>
<accession>A0A9P6PUN2</accession>
<evidence type="ECO:0000313" key="4">
    <source>
        <dbReference type="Proteomes" id="UP000807716"/>
    </source>
</evidence>
<feature type="region of interest" description="Disordered" evidence="1">
    <location>
        <begin position="184"/>
        <end position="254"/>
    </location>
</feature>
<organism evidence="3 4">
    <name type="scientific">Actinomortierella ambigua</name>
    <dbReference type="NCBI Taxonomy" id="1343610"/>
    <lineage>
        <taxon>Eukaryota</taxon>
        <taxon>Fungi</taxon>
        <taxon>Fungi incertae sedis</taxon>
        <taxon>Mucoromycota</taxon>
        <taxon>Mortierellomycotina</taxon>
        <taxon>Mortierellomycetes</taxon>
        <taxon>Mortierellales</taxon>
        <taxon>Mortierellaceae</taxon>
        <taxon>Actinomortierella</taxon>
    </lineage>
</organism>
<feature type="compositionally biased region" description="Acidic residues" evidence="1">
    <location>
        <begin position="187"/>
        <end position="210"/>
    </location>
</feature>
<feature type="signal peptide" evidence="2">
    <location>
        <begin position="1"/>
        <end position="18"/>
    </location>
</feature>
<dbReference type="AlphaFoldDB" id="A0A9P6PUN2"/>